<evidence type="ECO:0000313" key="5">
    <source>
        <dbReference type="Proteomes" id="UP000714618"/>
    </source>
</evidence>
<feature type="compositionally biased region" description="Basic and acidic residues" evidence="1">
    <location>
        <begin position="1"/>
        <end position="20"/>
    </location>
</feature>
<organism evidence="4 5">
    <name type="scientific">Aureobasidium mustum</name>
    <dbReference type="NCBI Taxonomy" id="2773714"/>
    <lineage>
        <taxon>Eukaryota</taxon>
        <taxon>Fungi</taxon>
        <taxon>Dikarya</taxon>
        <taxon>Ascomycota</taxon>
        <taxon>Pezizomycotina</taxon>
        <taxon>Dothideomycetes</taxon>
        <taxon>Dothideomycetidae</taxon>
        <taxon>Dothideales</taxon>
        <taxon>Saccotheciaceae</taxon>
        <taxon>Aureobasidium</taxon>
    </lineage>
</organism>
<dbReference type="PANTHER" id="PTHR23028">
    <property type="entry name" value="ACETYLTRANSFERASE"/>
    <property type="match status" value="1"/>
</dbReference>
<dbReference type="Pfam" id="PF01757">
    <property type="entry name" value="Acyl_transf_3"/>
    <property type="match status" value="1"/>
</dbReference>
<reference evidence="4" key="1">
    <citation type="submission" date="2020-06" db="EMBL/GenBank/DDBJ databases">
        <authorList>
            <person name="Onetto C."/>
        </authorList>
    </citation>
    <scope>NUCLEOTIDE SEQUENCE</scope>
</reference>
<keyword evidence="2" id="KW-1133">Transmembrane helix</keyword>
<keyword evidence="2" id="KW-0472">Membrane</keyword>
<protein>
    <recommendedName>
        <fullName evidence="3">Acyltransferase 3 domain-containing protein</fullName>
    </recommendedName>
</protein>
<gene>
    <name evidence="4" type="ORF">AWRI4233_LOCUS1038</name>
</gene>
<keyword evidence="5" id="KW-1185">Reference proteome</keyword>
<accession>A0A9N8P9E5</accession>
<feature type="compositionally biased region" description="Polar residues" evidence="1">
    <location>
        <begin position="28"/>
        <end position="39"/>
    </location>
</feature>
<dbReference type="AlphaFoldDB" id="A0A9N8P9E5"/>
<evidence type="ECO:0000259" key="3">
    <source>
        <dbReference type="Pfam" id="PF01757"/>
    </source>
</evidence>
<evidence type="ECO:0000256" key="2">
    <source>
        <dbReference type="SAM" id="Phobius"/>
    </source>
</evidence>
<dbReference type="InterPro" id="IPR002656">
    <property type="entry name" value="Acyl_transf_3_dom"/>
</dbReference>
<evidence type="ECO:0000256" key="1">
    <source>
        <dbReference type="SAM" id="MobiDB-lite"/>
    </source>
</evidence>
<name>A0A9N8P9E5_9PEZI</name>
<dbReference type="InterPro" id="IPR050879">
    <property type="entry name" value="Acyltransferase_3"/>
</dbReference>
<keyword evidence="2" id="KW-0812">Transmembrane</keyword>
<evidence type="ECO:0000313" key="4">
    <source>
        <dbReference type="EMBL" id="CAD0086744.1"/>
    </source>
</evidence>
<dbReference type="PANTHER" id="PTHR23028:SF134">
    <property type="entry name" value="PUTATIVE (AFU_ORTHOLOGUE AFUA_4G08520)-RELATED"/>
    <property type="match status" value="1"/>
</dbReference>
<proteinExistence type="predicted"/>
<feature type="region of interest" description="Disordered" evidence="1">
    <location>
        <begin position="1"/>
        <end position="39"/>
    </location>
</feature>
<feature type="transmembrane region" description="Helical" evidence="2">
    <location>
        <begin position="140"/>
        <end position="160"/>
    </location>
</feature>
<comment type="caution">
    <text evidence="4">The sequence shown here is derived from an EMBL/GenBank/DDBJ whole genome shotgun (WGS) entry which is preliminary data.</text>
</comment>
<sequence>MAEGSTFHEKDVPEESHLLEDFEDEPKTQSVEVESSNPSPTFHINLSGFQRPEWSDVLSSCKRFLFFLLPTFIQHRLHPELTKPERLHPSGYLDGMRGLAALFVFFYHFSYSSHDVLTAYGGTDKPDEHREFLKLPFVRFIYTGPAMVSIFYVVSGYALSYKPVKLMRNKSWKDLLHTLSSATFRRAIRLYLPCFVSTLMIILLVRLGAYDATRGIAYDEKRLNQVREFHLPRYESLWHQMTDWAKMMWIFVHPWSFGTKDTDIDIDKHLWTIP</sequence>
<feature type="transmembrane region" description="Helical" evidence="2">
    <location>
        <begin position="190"/>
        <end position="209"/>
    </location>
</feature>
<dbReference type="GO" id="GO:0016747">
    <property type="term" value="F:acyltransferase activity, transferring groups other than amino-acyl groups"/>
    <property type="evidence" value="ECO:0007669"/>
    <property type="project" value="InterPro"/>
</dbReference>
<dbReference type="EMBL" id="CAIJEO010000002">
    <property type="protein sequence ID" value="CAD0086744.1"/>
    <property type="molecule type" value="Genomic_DNA"/>
</dbReference>
<dbReference type="Proteomes" id="UP000714618">
    <property type="component" value="Unassembled WGS sequence"/>
</dbReference>
<dbReference type="OrthoDB" id="5819582at2759"/>
<feature type="domain" description="Acyltransferase 3" evidence="3">
    <location>
        <begin position="92"/>
        <end position="236"/>
    </location>
</feature>